<dbReference type="STRING" id="670154.SAMN04488002_2488"/>
<protein>
    <submittedName>
        <fullName evidence="2">AhpC/TSA family protein</fullName>
    </submittedName>
</protein>
<evidence type="ECO:0000313" key="2">
    <source>
        <dbReference type="EMBL" id="SFR49225.1"/>
    </source>
</evidence>
<dbReference type="AlphaFoldDB" id="A0A1I6H412"/>
<dbReference type="Proteomes" id="UP000199658">
    <property type="component" value="Unassembled WGS sequence"/>
</dbReference>
<dbReference type="OrthoDB" id="9809746at2"/>
<dbReference type="PROSITE" id="PS51352">
    <property type="entry name" value="THIOREDOXIN_2"/>
    <property type="match status" value="1"/>
</dbReference>
<feature type="domain" description="Thioredoxin" evidence="1">
    <location>
        <begin position="6"/>
        <end position="160"/>
    </location>
</feature>
<keyword evidence="3" id="KW-1185">Reference proteome</keyword>
<dbReference type="InterPro" id="IPR036249">
    <property type="entry name" value="Thioredoxin-like_sf"/>
</dbReference>
<accession>A0A1I6H412</accession>
<dbReference type="GO" id="GO:0016209">
    <property type="term" value="F:antioxidant activity"/>
    <property type="evidence" value="ECO:0007669"/>
    <property type="project" value="InterPro"/>
</dbReference>
<organism evidence="2 3">
    <name type="scientific">Litoreibacter janthinus</name>
    <dbReference type="NCBI Taxonomy" id="670154"/>
    <lineage>
        <taxon>Bacteria</taxon>
        <taxon>Pseudomonadati</taxon>
        <taxon>Pseudomonadota</taxon>
        <taxon>Alphaproteobacteria</taxon>
        <taxon>Rhodobacterales</taxon>
        <taxon>Roseobacteraceae</taxon>
        <taxon>Litoreibacter</taxon>
    </lineage>
</organism>
<dbReference type="SUPFAM" id="SSF52833">
    <property type="entry name" value="Thioredoxin-like"/>
    <property type="match status" value="1"/>
</dbReference>
<dbReference type="EMBL" id="FOYO01000001">
    <property type="protein sequence ID" value="SFR49225.1"/>
    <property type="molecule type" value="Genomic_DNA"/>
</dbReference>
<dbReference type="InterPro" id="IPR013766">
    <property type="entry name" value="Thioredoxin_domain"/>
</dbReference>
<reference evidence="3" key="1">
    <citation type="submission" date="2016-10" db="EMBL/GenBank/DDBJ databases">
        <authorList>
            <person name="Varghese N."/>
            <person name="Submissions S."/>
        </authorList>
    </citation>
    <scope>NUCLEOTIDE SEQUENCE [LARGE SCALE GENOMIC DNA]</scope>
    <source>
        <strain evidence="3">DSM 26921</strain>
    </source>
</reference>
<dbReference type="Pfam" id="PF00578">
    <property type="entry name" value="AhpC-TSA"/>
    <property type="match status" value="1"/>
</dbReference>
<dbReference type="RefSeq" id="WP_090217216.1">
    <property type="nucleotide sequence ID" value="NZ_FOYO01000001.1"/>
</dbReference>
<dbReference type="InterPro" id="IPR000866">
    <property type="entry name" value="AhpC/TSA"/>
</dbReference>
<evidence type="ECO:0000313" key="3">
    <source>
        <dbReference type="Proteomes" id="UP000199658"/>
    </source>
</evidence>
<dbReference type="Gene3D" id="3.40.30.10">
    <property type="entry name" value="Glutaredoxin"/>
    <property type="match status" value="1"/>
</dbReference>
<evidence type="ECO:0000259" key="1">
    <source>
        <dbReference type="PROSITE" id="PS51352"/>
    </source>
</evidence>
<name>A0A1I6H412_9RHOB</name>
<gene>
    <name evidence="2" type="ORF">SAMN04488002_2488</name>
</gene>
<dbReference type="GO" id="GO:0016491">
    <property type="term" value="F:oxidoreductase activity"/>
    <property type="evidence" value="ECO:0007669"/>
    <property type="project" value="InterPro"/>
</dbReference>
<sequence length="172" mass="18780">MPTPKPVPGAILSRMSFPKLGGGELSIGGTSENWTLFIVYRGKHCPRCKKYLNILNDMRDKWADAGFDICVVSADTEAKAKADQVEFGWGFDLGYGLTEEQMGTLGLYVTEPLSDAETNRRFAEPGVFVIRPDGSQLLLAISNGPSARPDLAELLDGMIFTKVNDRPPRGTV</sequence>
<proteinExistence type="predicted"/>